<dbReference type="EMBL" id="SDPU01000001">
    <property type="protein sequence ID" value="RYU15779.1"/>
    <property type="molecule type" value="Genomic_DNA"/>
</dbReference>
<feature type="transmembrane region" description="Helical" evidence="3">
    <location>
        <begin position="21"/>
        <end position="42"/>
    </location>
</feature>
<evidence type="ECO:0000256" key="1">
    <source>
        <dbReference type="ARBA" id="ARBA00004370"/>
    </source>
</evidence>
<gene>
    <name evidence="4" type="ORF">ETU37_01295</name>
</gene>
<keyword evidence="5" id="KW-1185">Reference proteome</keyword>
<dbReference type="Proteomes" id="UP000291189">
    <property type="component" value="Unassembled WGS sequence"/>
</dbReference>
<comment type="caution">
    <text evidence="4">The sequence shown here is derived from an EMBL/GenBank/DDBJ whole genome shotgun (WGS) entry which is preliminary data.</text>
</comment>
<dbReference type="OrthoDB" id="3746626at2"/>
<evidence type="ECO:0000313" key="5">
    <source>
        <dbReference type="Proteomes" id="UP000291189"/>
    </source>
</evidence>
<dbReference type="GO" id="GO:0016020">
    <property type="term" value="C:membrane"/>
    <property type="evidence" value="ECO:0007669"/>
    <property type="project" value="UniProtKB-SubCell"/>
</dbReference>
<sequence>MSVLGTARLPRRQGSLEFSRGAAATLAVVAVVALVALVVQLFTVRPDYTAAEDLDANRGEVVRTAEQFTLLVNTFDAKNIDAMKSSVTPLLTTKFQDSFEKTADELLTQVSSLNLTSKGEVLQSAVASQDTDSAQVLVVADARAESDLGTRARHFRWQVDLVKVDGQWLVDNFSPVA</sequence>
<evidence type="ECO:0000256" key="3">
    <source>
        <dbReference type="SAM" id="Phobius"/>
    </source>
</evidence>
<dbReference type="PANTHER" id="PTHR37042">
    <property type="entry name" value="OUTER MEMBRANE PROTEIN RV1973"/>
    <property type="match status" value="1"/>
</dbReference>
<reference evidence="4 5" key="1">
    <citation type="submission" date="2019-01" db="EMBL/GenBank/DDBJ databases">
        <title>Nocardioides guangzhouensis sp. nov., an actinobacterium isolated from soil.</title>
        <authorList>
            <person name="Fu Y."/>
            <person name="Cai Y."/>
            <person name="Lin Z."/>
            <person name="Chen P."/>
        </authorList>
    </citation>
    <scope>NUCLEOTIDE SEQUENCE [LARGE SCALE GENOMIC DNA]</scope>
    <source>
        <strain evidence="4 5">NBRC 105384</strain>
    </source>
</reference>
<evidence type="ECO:0000313" key="4">
    <source>
        <dbReference type="EMBL" id="RYU15779.1"/>
    </source>
</evidence>
<keyword evidence="3" id="KW-1133">Transmembrane helix</keyword>
<dbReference type="RefSeq" id="WP_129985057.1">
    <property type="nucleotide sequence ID" value="NZ_SDPU01000001.1"/>
</dbReference>
<organism evidence="4 5">
    <name type="scientific">Nocardioides iriomotensis</name>
    <dbReference type="NCBI Taxonomy" id="715784"/>
    <lineage>
        <taxon>Bacteria</taxon>
        <taxon>Bacillati</taxon>
        <taxon>Actinomycetota</taxon>
        <taxon>Actinomycetes</taxon>
        <taxon>Propionibacteriales</taxon>
        <taxon>Nocardioidaceae</taxon>
        <taxon>Nocardioides</taxon>
    </lineage>
</organism>
<evidence type="ECO:0008006" key="6">
    <source>
        <dbReference type="Google" id="ProtNLM"/>
    </source>
</evidence>
<proteinExistence type="predicted"/>
<accession>A0A4Q5JCD9</accession>
<keyword evidence="3" id="KW-0812">Transmembrane</keyword>
<comment type="subcellular location">
    <subcellularLocation>
        <location evidence="1">Membrane</location>
    </subcellularLocation>
</comment>
<dbReference type="PANTHER" id="PTHR37042:SF4">
    <property type="entry name" value="OUTER MEMBRANE PROTEIN RV1973"/>
    <property type="match status" value="1"/>
</dbReference>
<name>A0A4Q5JCD9_9ACTN</name>
<keyword evidence="2 3" id="KW-0472">Membrane</keyword>
<dbReference type="AlphaFoldDB" id="A0A4Q5JCD9"/>
<evidence type="ECO:0000256" key="2">
    <source>
        <dbReference type="ARBA" id="ARBA00023136"/>
    </source>
</evidence>
<protein>
    <recommendedName>
        <fullName evidence="6">Mce-associated membrane protein</fullName>
    </recommendedName>
</protein>